<comment type="subcellular location">
    <subcellularLocation>
        <location evidence="1">Cell membrane</location>
        <topology evidence="1">Multi-pass membrane protein</topology>
    </subcellularLocation>
</comment>
<sequence>MSTVTRPAGRTELRAVLREARGLFWIVGVFSAFMNLLMLTGPLYMLQVYDRVLGSRSEETLLALTVLMVFLFAMMGCLDFVRGRVLARIGARLQVRLDHRVFAAMLDHDARLTRTSVASENGLRALEALRRFLASPACAALFDLPFTPIFLAGILLFHPLLGALALGGGALLVGIAVLNQLATAAPRRGAGAAAMQADSFSEQIRSEAEMVRALGMSDAAFARWFRARHSALADTILSADRAGGWSSLSRTLRQVLQSAMLGLGAWLVLHGQVTPGVMIAASILMGRALAPVDLLIGQWPLAQSARLGWRTLATLLSRVDQPAPRTGLPRPRAILSAETLTIVPPGVAQAALRMVSFDLQPGEAMGVIGPSGAGKSSLARAITGVWPPVGGRLRLDGAALDQFDPAVLGQHIGVLPQRVRLFDGTIAENIAGLALDPDDAQVVAAARKAAAHDLILRLPDGYDTRVQGAGGLLSGGQLQRIGLARALYRDPVILVLDEPNANLDNEGSEALNQAIRAVKAEGGAVLIMAHRPSAIQECDKLLVLADGLQRAFGPRDEVLRRTVQNAGQIAQGAGLHRAAGVM</sequence>
<keyword evidence="6 7" id="KW-0472">Membrane</keyword>
<dbReference type="NCBIfam" id="TIGR01842">
    <property type="entry name" value="type_I_sec_PrtD"/>
    <property type="match status" value="1"/>
</dbReference>
<evidence type="ECO:0000256" key="2">
    <source>
        <dbReference type="ARBA" id="ARBA00022692"/>
    </source>
</evidence>
<dbReference type="SMART" id="SM00382">
    <property type="entry name" value="AAA"/>
    <property type="match status" value="1"/>
</dbReference>
<evidence type="ECO:0000256" key="1">
    <source>
        <dbReference type="ARBA" id="ARBA00004651"/>
    </source>
</evidence>
<dbReference type="GO" id="GO:0005524">
    <property type="term" value="F:ATP binding"/>
    <property type="evidence" value="ECO:0007669"/>
    <property type="project" value="UniProtKB-KW"/>
</dbReference>
<dbReference type="GO" id="GO:0030253">
    <property type="term" value="P:protein secretion by the type I secretion system"/>
    <property type="evidence" value="ECO:0007669"/>
    <property type="project" value="InterPro"/>
</dbReference>
<feature type="transmembrane region" description="Helical" evidence="7">
    <location>
        <begin position="23"/>
        <end position="49"/>
    </location>
</feature>
<dbReference type="GO" id="GO:0034040">
    <property type="term" value="F:ATPase-coupled lipid transmembrane transporter activity"/>
    <property type="evidence" value="ECO:0007669"/>
    <property type="project" value="TreeGrafter"/>
</dbReference>
<keyword evidence="4" id="KW-0067">ATP-binding</keyword>
<evidence type="ECO:0000256" key="4">
    <source>
        <dbReference type="ARBA" id="ARBA00022840"/>
    </source>
</evidence>
<evidence type="ECO:0000313" key="10">
    <source>
        <dbReference type="EMBL" id="MZR12269.1"/>
    </source>
</evidence>
<dbReference type="GO" id="GO:0005886">
    <property type="term" value="C:plasma membrane"/>
    <property type="evidence" value="ECO:0007669"/>
    <property type="project" value="UniProtKB-SubCell"/>
</dbReference>
<organism evidence="10 11">
    <name type="scientific">Maritimibacter harenae</name>
    <dbReference type="NCBI Taxonomy" id="2606218"/>
    <lineage>
        <taxon>Bacteria</taxon>
        <taxon>Pseudomonadati</taxon>
        <taxon>Pseudomonadota</taxon>
        <taxon>Alphaproteobacteria</taxon>
        <taxon>Rhodobacterales</taxon>
        <taxon>Roseobacteraceae</taxon>
        <taxon>Maritimibacter</taxon>
    </lineage>
</organism>
<dbReference type="Gene3D" id="3.40.50.300">
    <property type="entry name" value="P-loop containing nucleotide triphosphate hydrolases"/>
    <property type="match status" value="1"/>
</dbReference>
<feature type="transmembrane region" description="Helical" evidence="7">
    <location>
        <begin position="132"/>
        <end position="154"/>
    </location>
</feature>
<name>A0A845LZR1_9RHOB</name>
<evidence type="ECO:0000259" key="9">
    <source>
        <dbReference type="PROSITE" id="PS50929"/>
    </source>
</evidence>
<dbReference type="InterPro" id="IPR010128">
    <property type="entry name" value="ATPase_T1SS_PrtD-like"/>
</dbReference>
<evidence type="ECO:0000259" key="8">
    <source>
        <dbReference type="PROSITE" id="PS50893"/>
    </source>
</evidence>
<dbReference type="GO" id="GO:0016887">
    <property type="term" value="F:ATP hydrolysis activity"/>
    <property type="evidence" value="ECO:0007669"/>
    <property type="project" value="InterPro"/>
</dbReference>
<dbReference type="PROSITE" id="PS50929">
    <property type="entry name" value="ABC_TM1F"/>
    <property type="match status" value="1"/>
</dbReference>
<keyword evidence="2 7" id="KW-0812">Transmembrane</keyword>
<keyword evidence="11" id="KW-1185">Reference proteome</keyword>
<evidence type="ECO:0000256" key="6">
    <source>
        <dbReference type="ARBA" id="ARBA00023136"/>
    </source>
</evidence>
<dbReference type="AlphaFoldDB" id="A0A845LZR1"/>
<feature type="domain" description="ABC transporter" evidence="8">
    <location>
        <begin position="335"/>
        <end position="571"/>
    </location>
</feature>
<comment type="caution">
    <text evidence="10">The sequence shown here is derived from an EMBL/GenBank/DDBJ whole genome shotgun (WGS) entry which is preliminary data.</text>
</comment>
<dbReference type="InterPro" id="IPR036640">
    <property type="entry name" value="ABC1_TM_sf"/>
</dbReference>
<dbReference type="Pfam" id="PF00005">
    <property type="entry name" value="ABC_tran"/>
    <property type="match status" value="1"/>
</dbReference>
<dbReference type="Gene3D" id="1.20.1560.10">
    <property type="entry name" value="ABC transporter type 1, transmembrane domain"/>
    <property type="match status" value="1"/>
</dbReference>
<dbReference type="EMBL" id="WTUX01000010">
    <property type="protein sequence ID" value="MZR12269.1"/>
    <property type="molecule type" value="Genomic_DNA"/>
</dbReference>
<dbReference type="GO" id="GO:0030256">
    <property type="term" value="C:type I protein secretion system complex"/>
    <property type="evidence" value="ECO:0007669"/>
    <property type="project" value="InterPro"/>
</dbReference>
<feature type="domain" description="ABC transmembrane type-1" evidence="9">
    <location>
        <begin position="25"/>
        <end position="304"/>
    </location>
</feature>
<dbReference type="InterPro" id="IPR017871">
    <property type="entry name" value="ABC_transporter-like_CS"/>
</dbReference>
<dbReference type="Pfam" id="PF00664">
    <property type="entry name" value="ABC_membrane"/>
    <property type="match status" value="1"/>
</dbReference>
<dbReference type="Proteomes" id="UP000467322">
    <property type="component" value="Unassembled WGS sequence"/>
</dbReference>
<evidence type="ECO:0000256" key="3">
    <source>
        <dbReference type="ARBA" id="ARBA00022741"/>
    </source>
</evidence>
<dbReference type="InterPro" id="IPR003593">
    <property type="entry name" value="AAA+_ATPase"/>
</dbReference>
<accession>A0A845LZR1</accession>
<dbReference type="InterPro" id="IPR027417">
    <property type="entry name" value="P-loop_NTPase"/>
</dbReference>
<dbReference type="InterPro" id="IPR039421">
    <property type="entry name" value="Type_1_exporter"/>
</dbReference>
<dbReference type="InterPro" id="IPR003439">
    <property type="entry name" value="ABC_transporter-like_ATP-bd"/>
</dbReference>
<dbReference type="PANTHER" id="PTHR24221">
    <property type="entry name" value="ATP-BINDING CASSETTE SUB-FAMILY B"/>
    <property type="match status" value="1"/>
</dbReference>
<proteinExistence type="predicted"/>
<dbReference type="InterPro" id="IPR011527">
    <property type="entry name" value="ABC1_TM_dom"/>
</dbReference>
<dbReference type="PROSITE" id="PS00211">
    <property type="entry name" value="ABC_TRANSPORTER_1"/>
    <property type="match status" value="1"/>
</dbReference>
<feature type="transmembrane region" description="Helical" evidence="7">
    <location>
        <begin position="160"/>
        <end position="178"/>
    </location>
</feature>
<dbReference type="RefSeq" id="WP_161350388.1">
    <property type="nucleotide sequence ID" value="NZ_WTUX01000010.1"/>
</dbReference>
<evidence type="ECO:0000313" key="11">
    <source>
        <dbReference type="Proteomes" id="UP000467322"/>
    </source>
</evidence>
<evidence type="ECO:0000256" key="7">
    <source>
        <dbReference type="SAM" id="Phobius"/>
    </source>
</evidence>
<keyword evidence="3" id="KW-0547">Nucleotide-binding</keyword>
<keyword evidence="5 7" id="KW-1133">Transmembrane helix</keyword>
<gene>
    <name evidence="10" type="ORF">GQE99_04495</name>
</gene>
<dbReference type="GO" id="GO:0140359">
    <property type="term" value="F:ABC-type transporter activity"/>
    <property type="evidence" value="ECO:0007669"/>
    <property type="project" value="InterPro"/>
</dbReference>
<dbReference type="PANTHER" id="PTHR24221:SF248">
    <property type="entry name" value="ABC TRANSPORTER TRANSMEMBRANE REGION"/>
    <property type="match status" value="1"/>
</dbReference>
<evidence type="ECO:0000256" key="5">
    <source>
        <dbReference type="ARBA" id="ARBA00022989"/>
    </source>
</evidence>
<protein>
    <submittedName>
        <fullName evidence="10">Type I secretion system permease/ATPase</fullName>
    </submittedName>
</protein>
<dbReference type="SUPFAM" id="SSF90123">
    <property type="entry name" value="ABC transporter transmembrane region"/>
    <property type="match status" value="1"/>
</dbReference>
<dbReference type="SUPFAM" id="SSF52540">
    <property type="entry name" value="P-loop containing nucleoside triphosphate hydrolases"/>
    <property type="match status" value="1"/>
</dbReference>
<feature type="transmembrane region" description="Helical" evidence="7">
    <location>
        <begin position="61"/>
        <end position="81"/>
    </location>
</feature>
<reference evidence="10 11" key="1">
    <citation type="submission" date="2019-12" db="EMBL/GenBank/DDBJ databases">
        <title>Maritimibacter sp. nov. sp. isolated from sea sand.</title>
        <authorList>
            <person name="Kim J."/>
            <person name="Jeong S.E."/>
            <person name="Jung H.S."/>
            <person name="Jeon C.O."/>
        </authorList>
    </citation>
    <scope>NUCLEOTIDE SEQUENCE [LARGE SCALE GENOMIC DNA]</scope>
    <source>
        <strain evidence="10 11">DP07</strain>
    </source>
</reference>
<dbReference type="PROSITE" id="PS50893">
    <property type="entry name" value="ABC_TRANSPORTER_2"/>
    <property type="match status" value="1"/>
</dbReference>